<keyword evidence="8" id="KW-0902">Two-component regulatory system</keyword>
<evidence type="ECO:0000313" key="20">
    <source>
        <dbReference type="EMBL" id="BDG03387.1"/>
    </source>
</evidence>
<evidence type="ECO:0000256" key="9">
    <source>
        <dbReference type="ARBA" id="ARBA00023015"/>
    </source>
</evidence>
<dbReference type="InterPro" id="IPR025943">
    <property type="entry name" value="Sigma_54_int_dom_ATP-bd_2"/>
</dbReference>
<evidence type="ECO:0000256" key="8">
    <source>
        <dbReference type="ARBA" id="ARBA00023012"/>
    </source>
</evidence>
<keyword evidence="10" id="KW-0238">DNA-binding</keyword>
<dbReference type="PANTHER" id="PTHR32071">
    <property type="entry name" value="TRANSCRIPTIONAL REGULATORY PROTEIN"/>
    <property type="match status" value="1"/>
</dbReference>
<dbReference type="CDD" id="cd00009">
    <property type="entry name" value="AAA"/>
    <property type="match status" value="1"/>
</dbReference>
<dbReference type="Pfam" id="PF25601">
    <property type="entry name" value="AAA_lid_14"/>
    <property type="match status" value="1"/>
</dbReference>
<reference evidence="21" key="1">
    <citation type="journal article" date="2022" name="Int. J. Syst. Evol. Microbiol.">
        <title>Anaeromyxobacter oryzae sp. nov., Anaeromyxobacter diazotrophicus sp. nov. and Anaeromyxobacter paludicola sp. nov., isolated from paddy soils.</title>
        <authorList>
            <person name="Itoh H."/>
            <person name="Xu Z."/>
            <person name="Mise K."/>
            <person name="Masuda Y."/>
            <person name="Ushijima N."/>
            <person name="Hayakawa C."/>
            <person name="Shiratori Y."/>
            <person name="Senoo K."/>
        </authorList>
    </citation>
    <scope>NUCLEOTIDE SEQUENCE [LARGE SCALE GENOMIC DNA]</scope>
    <source>
        <strain evidence="21">Red232</strain>
    </source>
</reference>
<keyword evidence="21" id="KW-1185">Reference proteome</keyword>
<evidence type="ECO:0000256" key="15">
    <source>
        <dbReference type="ARBA" id="ARBA00031910"/>
    </source>
</evidence>
<evidence type="ECO:0000256" key="11">
    <source>
        <dbReference type="ARBA" id="ARBA00023159"/>
    </source>
</evidence>
<evidence type="ECO:0000313" key="21">
    <source>
        <dbReference type="Proteomes" id="UP001162891"/>
    </source>
</evidence>
<dbReference type="SUPFAM" id="SSF52172">
    <property type="entry name" value="CheY-like"/>
    <property type="match status" value="1"/>
</dbReference>
<evidence type="ECO:0000256" key="16">
    <source>
        <dbReference type="PROSITE-ProRule" id="PRU00169"/>
    </source>
</evidence>
<protein>
    <recommendedName>
        <fullName evidence="2">DNA-binding transcriptional regulator NtrC</fullName>
    </recommendedName>
    <alternativeName>
        <fullName evidence="14">Nitrogen regulation protein NR(I)</fullName>
    </alternativeName>
    <alternativeName>
        <fullName evidence="15">Nitrogen regulator I</fullName>
    </alternativeName>
</protein>
<feature type="modified residue" description="4-aspartylphosphate" evidence="16">
    <location>
        <position position="57"/>
    </location>
</feature>
<sequence length="493" mass="53350">MRKVLIVDDEPSVRFVLARTCERAGVPFEEAGSAEEARDKLRASGGGRDGIGLVLLDIRLPGDDGFKLLGEIGGRSDSPFVVVMTAEDTMRSAVEAMKRGAADYLGKPFDLSRVERIVKDLAAATPVDGHDAHDGALGHEDHGPVTGAAEERGGEGVEARRYRDVALPETLIGRSTAMVEVYKEIGRVARTEMTVLLMGESGTGKELVARAIHANSTRARGPFITVNMAAIPRDLIESELYGHEKGSFTGAVERRPGKFELASGGTLFLDEIGEMPIELQAKLLRVLQEREIDRVGGTRPLPVDVRIVAATNADLARSVEEGRFRRDLYYRLAVVPIRLPPLREREADVVLLARHFIAKYGEQLKGRPLALARDAEPILLSHAWPGNVRELQNVVQRALLKLAGPRIGAKDLIGLLPAASAQERGLSGLVESVLDAPAPESGRYQAALAAVEAPLIAAALARTKGNQLRAAELLGMNRNTLRERMRALGMKPK</sequence>
<comment type="subcellular location">
    <subcellularLocation>
        <location evidence="1">Cytoplasm</location>
    </subcellularLocation>
</comment>
<evidence type="ECO:0000256" key="13">
    <source>
        <dbReference type="ARBA" id="ARBA00023231"/>
    </source>
</evidence>
<gene>
    <name evidence="20" type="ORF">AMOR_23830</name>
</gene>
<dbReference type="InterPro" id="IPR002078">
    <property type="entry name" value="Sigma_54_int"/>
</dbReference>
<dbReference type="PROSITE" id="PS00675">
    <property type="entry name" value="SIGMA54_INTERACT_1"/>
    <property type="match status" value="1"/>
</dbReference>
<evidence type="ECO:0000256" key="7">
    <source>
        <dbReference type="ARBA" id="ARBA00022840"/>
    </source>
</evidence>
<proteinExistence type="predicted"/>
<dbReference type="SMART" id="SM00448">
    <property type="entry name" value="REC"/>
    <property type="match status" value="1"/>
</dbReference>
<keyword evidence="4" id="KW-0678">Repressor</keyword>
<feature type="domain" description="Response regulatory" evidence="19">
    <location>
        <begin position="3"/>
        <end position="122"/>
    </location>
</feature>
<keyword evidence="12" id="KW-0804">Transcription</keyword>
<dbReference type="Gene3D" id="1.10.10.60">
    <property type="entry name" value="Homeodomain-like"/>
    <property type="match status" value="1"/>
</dbReference>
<evidence type="ECO:0000256" key="6">
    <source>
        <dbReference type="ARBA" id="ARBA00022741"/>
    </source>
</evidence>
<dbReference type="PROSITE" id="PS00676">
    <property type="entry name" value="SIGMA54_INTERACT_2"/>
    <property type="match status" value="1"/>
</dbReference>
<evidence type="ECO:0000256" key="5">
    <source>
        <dbReference type="ARBA" id="ARBA00022553"/>
    </source>
</evidence>
<evidence type="ECO:0000256" key="12">
    <source>
        <dbReference type="ARBA" id="ARBA00023163"/>
    </source>
</evidence>
<evidence type="ECO:0000259" key="19">
    <source>
        <dbReference type="PROSITE" id="PS50110"/>
    </source>
</evidence>
<dbReference type="InterPro" id="IPR009057">
    <property type="entry name" value="Homeodomain-like_sf"/>
</dbReference>
<keyword evidence="11" id="KW-0010">Activator</keyword>
<evidence type="ECO:0000256" key="10">
    <source>
        <dbReference type="ARBA" id="ARBA00023125"/>
    </source>
</evidence>
<dbReference type="Pfam" id="PF02954">
    <property type="entry name" value="HTH_8"/>
    <property type="match status" value="1"/>
</dbReference>
<dbReference type="Pfam" id="PF00158">
    <property type="entry name" value="Sigma54_activat"/>
    <property type="match status" value="1"/>
</dbReference>
<dbReference type="PROSITE" id="PS00688">
    <property type="entry name" value="SIGMA54_INTERACT_3"/>
    <property type="match status" value="1"/>
</dbReference>
<dbReference type="InterPro" id="IPR058031">
    <property type="entry name" value="AAA_lid_NorR"/>
</dbReference>
<evidence type="ECO:0000256" key="1">
    <source>
        <dbReference type="ARBA" id="ARBA00004496"/>
    </source>
</evidence>
<dbReference type="CDD" id="cd00156">
    <property type="entry name" value="REC"/>
    <property type="match status" value="1"/>
</dbReference>
<dbReference type="SUPFAM" id="SSF52540">
    <property type="entry name" value="P-loop containing nucleoside triphosphate hydrolases"/>
    <property type="match status" value="1"/>
</dbReference>
<keyword evidence="3" id="KW-0963">Cytoplasm</keyword>
<keyword evidence="13" id="KW-0535">Nitrogen fixation</keyword>
<evidence type="ECO:0000259" key="18">
    <source>
        <dbReference type="PROSITE" id="PS50045"/>
    </source>
</evidence>
<evidence type="ECO:0000256" key="14">
    <source>
        <dbReference type="ARBA" id="ARBA00029881"/>
    </source>
</evidence>
<evidence type="ECO:0000256" key="17">
    <source>
        <dbReference type="SAM" id="MobiDB-lite"/>
    </source>
</evidence>
<dbReference type="Gene3D" id="3.40.50.300">
    <property type="entry name" value="P-loop containing nucleotide triphosphate hydrolases"/>
    <property type="match status" value="1"/>
</dbReference>
<evidence type="ECO:0000256" key="4">
    <source>
        <dbReference type="ARBA" id="ARBA00022491"/>
    </source>
</evidence>
<organism evidence="20 21">
    <name type="scientific">Anaeromyxobacter oryzae</name>
    <dbReference type="NCBI Taxonomy" id="2918170"/>
    <lineage>
        <taxon>Bacteria</taxon>
        <taxon>Pseudomonadati</taxon>
        <taxon>Myxococcota</taxon>
        <taxon>Myxococcia</taxon>
        <taxon>Myxococcales</taxon>
        <taxon>Cystobacterineae</taxon>
        <taxon>Anaeromyxobacteraceae</taxon>
        <taxon>Anaeromyxobacter</taxon>
    </lineage>
</organism>
<dbReference type="SUPFAM" id="SSF46689">
    <property type="entry name" value="Homeodomain-like"/>
    <property type="match status" value="1"/>
</dbReference>
<dbReference type="InterPro" id="IPR025944">
    <property type="entry name" value="Sigma_54_int_dom_CS"/>
</dbReference>
<keyword evidence="7" id="KW-0067">ATP-binding</keyword>
<dbReference type="InterPro" id="IPR027417">
    <property type="entry name" value="P-loop_NTPase"/>
</dbReference>
<dbReference type="PROSITE" id="PS50110">
    <property type="entry name" value="RESPONSE_REGULATORY"/>
    <property type="match status" value="1"/>
</dbReference>
<evidence type="ECO:0000256" key="3">
    <source>
        <dbReference type="ARBA" id="ARBA00022490"/>
    </source>
</evidence>
<dbReference type="EMBL" id="AP025591">
    <property type="protein sequence ID" value="BDG03387.1"/>
    <property type="molecule type" value="Genomic_DNA"/>
</dbReference>
<keyword evidence="9" id="KW-0805">Transcription regulation</keyword>
<dbReference type="InterPro" id="IPR001789">
    <property type="entry name" value="Sig_transdc_resp-reg_receiver"/>
</dbReference>
<dbReference type="InterPro" id="IPR011006">
    <property type="entry name" value="CheY-like_superfamily"/>
</dbReference>
<dbReference type="RefSeq" id="WP_248361353.1">
    <property type="nucleotide sequence ID" value="NZ_AP025591.1"/>
</dbReference>
<keyword evidence="6" id="KW-0547">Nucleotide-binding</keyword>
<evidence type="ECO:0000256" key="2">
    <source>
        <dbReference type="ARBA" id="ARBA00019059"/>
    </source>
</evidence>
<accession>A0ABN6MQV7</accession>
<dbReference type="Gene3D" id="3.40.50.2300">
    <property type="match status" value="1"/>
</dbReference>
<name>A0ABN6MQV7_9BACT</name>
<dbReference type="PRINTS" id="PR01590">
    <property type="entry name" value="HTHFIS"/>
</dbReference>
<dbReference type="InterPro" id="IPR025662">
    <property type="entry name" value="Sigma_54_int_dom_ATP-bd_1"/>
</dbReference>
<feature type="domain" description="Sigma-54 factor interaction" evidence="18">
    <location>
        <begin position="171"/>
        <end position="400"/>
    </location>
</feature>
<dbReference type="SMART" id="SM00382">
    <property type="entry name" value="AAA"/>
    <property type="match status" value="1"/>
</dbReference>
<dbReference type="PANTHER" id="PTHR32071:SF95">
    <property type="entry name" value="DNA-BINDING TRANSCRIPTIONAL REGULATOR NTRC"/>
    <property type="match status" value="1"/>
</dbReference>
<dbReference type="PROSITE" id="PS50045">
    <property type="entry name" value="SIGMA54_INTERACT_4"/>
    <property type="match status" value="1"/>
</dbReference>
<keyword evidence="5 16" id="KW-0597">Phosphoprotein</keyword>
<dbReference type="Pfam" id="PF00072">
    <property type="entry name" value="Response_reg"/>
    <property type="match status" value="1"/>
</dbReference>
<dbReference type="InterPro" id="IPR002197">
    <property type="entry name" value="HTH_Fis"/>
</dbReference>
<dbReference type="Gene3D" id="1.10.8.60">
    <property type="match status" value="1"/>
</dbReference>
<feature type="region of interest" description="Disordered" evidence="17">
    <location>
        <begin position="129"/>
        <end position="158"/>
    </location>
</feature>
<dbReference type="Proteomes" id="UP001162891">
    <property type="component" value="Chromosome"/>
</dbReference>
<dbReference type="InterPro" id="IPR003593">
    <property type="entry name" value="AAA+_ATPase"/>
</dbReference>